<organism evidence="2 3">
    <name type="scientific">Paramuricea clavata</name>
    <name type="common">Red gorgonian</name>
    <name type="synonym">Violescent sea-whip</name>
    <dbReference type="NCBI Taxonomy" id="317549"/>
    <lineage>
        <taxon>Eukaryota</taxon>
        <taxon>Metazoa</taxon>
        <taxon>Cnidaria</taxon>
        <taxon>Anthozoa</taxon>
        <taxon>Octocorallia</taxon>
        <taxon>Malacalcyonacea</taxon>
        <taxon>Plexauridae</taxon>
        <taxon>Paramuricea</taxon>
    </lineage>
</organism>
<name>A0A7D9HX01_PARCT</name>
<dbReference type="EMBL" id="CACRXK020002053">
    <property type="protein sequence ID" value="CAB3992441.1"/>
    <property type="molecule type" value="Genomic_DNA"/>
</dbReference>
<dbReference type="Proteomes" id="UP001152795">
    <property type="component" value="Unassembled WGS sequence"/>
</dbReference>
<evidence type="ECO:0000313" key="2">
    <source>
        <dbReference type="EMBL" id="CAB3992441.1"/>
    </source>
</evidence>
<dbReference type="AlphaFoldDB" id="A0A7D9HX01"/>
<keyword evidence="3" id="KW-1185">Reference proteome</keyword>
<feature type="compositionally biased region" description="Polar residues" evidence="1">
    <location>
        <begin position="153"/>
        <end position="164"/>
    </location>
</feature>
<comment type="caution">
    <text evidence="2">The sequence shown here is derived from an EMBL/GenBank/DDBJ whole genome shotgun (WGS) entry which is preliminary data.</text>
</comment>
<gene>
    <name evidence="2" type="ORF">PACLA_8A001149</name>
</gene>
<evidence type="ECO:0000313" key="3">
    <source>
        <dbReference type="Proteomes" id="UP001152795"/>
    </source>
</evidence>
<reference evidence="2" key="1">
    <citation type="submission" date="2020-04" db="EMBL/GenBank/DDBJ databases">
        <authorList>
            <person name="Alioto T."/>
            <person name="Alioto T."/>
            <person name="Gomez Garrido J."/>
        </authorList>
    </citation>
    <scope>NUCLEOTIDE SEQUENCE</scope>
    <source>
        <strain evidence="2">A484AB</strain>
    </source>
</reference>
<accession>A0A7D9HX01</accession>
<evidence type="ECO:0000256" key="1">
    <source>
        <dbReference type="SAM" id="MobiDB-lite"/>
    </source>
</evidence>
<feature type="region of interest" description="Disordered" evidence="1">
    <location>
        <begin position="149"/>
        <end position="172"/>
    </location>
</feature>
<protein>
    <submittedName>
        <fullName evidence="2">Uncharacterized protein</fullName>
    </submittedName>
</protein>
<sequence length="258" mass="29404">MTFDELEELVKGLGKASKAPSHINYFEISESEDYLGNKYRLVLKDSEYLGLVVCKLKSCRAPDVFPDKIDEKGSPLPISDQIGSHIPAENVAWNECFDKFYINKNDDWLKIVRTLRSFCIDLNHIFNVDDESKIPDSKIEVIPATPSLLAPHESTNTSTPTPKSQSDDDEAEVSNSNYLIHLPPTLSKEFPEMGRTELAVKVLLSYMGRYGKSCEETVTCFYEDMNYRDEFDYCRLLEFGEILKTTSKKLLSTQNNKD</sequence>
<proteinExistence type="predicted"/>